<reference evidence="1 2" key="1">
    <citation type="submission" date="2017-12" db="EMBL/GenBank/DDBJ databases">
        <authorList>
            <person name="Pombert J.-F."/>
            <person name="Haag K.L."/>
            <person name="Ebert D."/>
        </authorList>
    </citation>
    <scope>NUCLEOTIDE SEQUENCE [LARGE SCALE GENOMIC DNA]</scope>
    <source>
        <strain evidence="1">FI-OER-3-3</strain>
    </source>
</reference>
<comment type="caution">
    <text evidence="1">The sequence shown here is derived from an EMBL/GenBank/DDBJ whole genome shotgun (WGS) entry which is preliminary data.</text>
</comment>
<dbReference type="InterPro" id="IPR036397">
    <property type="entry name" value="RNaseH_sf"/>
</dbReference>
<dbReference type="GO" id="GO:0003676">
    <property type="term" value="F:nucleic acid binding"/>
    <property type="evidence" value="ECO:0007669"/>
    <property type="project" value="InterPro"/>
</dbReference>
<dbReference type="VEuPathDB" id="MicrosporidiaDB:CWI37_0658p0010"/>
<evidence type="ECO:0000313" key="1">
    <source>
        <dbReference type="EMBL" id="TBU01656.1"/>
    </source>
</evidence>
<organism evidence="1 2">
    <name type="scientific">Hamiltosporidium tvaerminnensis</name>
    <dbReference type="NCBI Taxonomy" id="1176355"/>
    <lineage>
        <taxon>Eukaryota</taxon>
        <taxon>Fungi</taxon>
        <taxon>Fungi incertae sedis</taxon>
        <taxon>Microsporidia</taxon>
        <taxon>Dubosqiidae</taxon>
        <taxon>Hamiltosporidium</taxon>
    </lineage>
</organism>
<sequence length="59" mass="6803">MIQTIKHNGGNIMLWKCILYQDVGNLPFIDTNIDRFQHSSILADNLEGFARNMSLDECF</sequence>
<dbReference type="Gene3D" id="3.30.420.10">
    <property type="entry name" value="Ribonuclease H-like superfamily/Ribonuclease H"/>
    <property type="match status" value="1"/>
</dbReference>
<dbReference type="AlphaFoldDB" id="A0A4Q9L3C8"/>
<accession>A0A4Q9L3C8</accession>
<evidence type="ECO:0000313" key="2">
    <source>
        <dbReference type="Proteomes" id="UP000292362"/>
    </source>
</evidence>
<proteinExistence type="predicted"/>
<name>A0A4Q9L3C8_9MICR</name>
<dbReference type="Proteomes" id="UP000292362">
    <property type="component" value="Unassembled WGS sequence"/>
</dbReference>
<gene>
    <name evidence="1" type="ORF">CWI37_0658p0010</name>
</gene>
<dbReference type="EMBL" id="PITJ01000658">
    <property type="protein sequence ID" value="TBU01656.1"/>
    <property type="molecule type" value="Genomic_DNA"/>
</dbReference>
<protein>
    <submittedName>
        <fullName evidence="1">Uncharacterized protein</fullName>
    </submittedName>
</protein>